<feature type="compositionally biased region" description="Basic and acidic residues" evidence="1">
    <location>
        <begin position="109"/>
        <end position="119"/>
    </location>
</feature>
<dbReference type="EMBL" id="UZAH01026877">
    <property type="protein sequence ID" value="VDO86296.1"/>
    <property type="molecule type" value="Genomic_DNA"/>
</dbReference>
<evidence type="ECO:0000313" key="3">
    <source>
        <dbReference type="Proteomes" id="UP000050761"/>
    </source>
</evidence>
<dbReference type="OrthoDB" id="5822872at2759"/>
<keyword evidence="3" id="KW-1185">Reference proteome</keyword>
<organism evidence="3 4">
    <name type="scientific">Heligmosomoides polygyrus</name>
    <name type="common">Parasitic roundworm</name>
    <dbReference type="NCBI Taxonomy" id="6339"/>
    <lineage>
        <taxon>Eukaryota</taxon>
        <taxon>Metazoa</taxon>
        <taxon>Ecdysozoa</taxon>
        <taxon>Nematoda</taxon>
        <taxon>Chromadorea</taxon>
        <taxon>Rhabditida</taxon>
        <taxon>Rhabditina</taxon>
        <taxon>Rhabditomorpha</taxon>
        <taxon>Strongyloidea</taxon>
        <taxon>Heligmosomidae</taxon>
        <taxon>Heligmosomoides</taxon>
    </lineage>
</organism>
<dbReference type="AlphaFoldDB" id="A0A183FS80"/>
<dbReference type="WBParaSite" id="HPBE_0001077101-mRNA-1">
    <property type="protein sequence ID" value="HPBE_0001077101-mRNA-1"/>
    <property type="gene ID" value="HPBE_0001077101"/>
</dbReference>
<feature type="region of interest" description="Disordered" evidence="1">
    <location>
        <begin position="68"/>
        <end position="119"/>
    </location>
</feature>
<feature type="compositionally biased region" description="Polar residues" evidence="1">
    <location>
        <begin position="71"/>
        <end position="88"/>
    </location>
</feature>
<sequence>MTARRHGSVVAIRHCDPPQEIAKGFLTVHARQLRRACLRRGGIQSKLAEIGRFFRDRNRGSEVELPRNVDNRSQCQYEYEPNGSSTTARPDETVSRPQQTPRIPMNPLDRLDGPPKRDVECDHPYYNVHYTSLSGDARTLAALRG</sequence>
<dbReference type="Proteomes" id="UP000050761">
    <property type="component" value="Unassembled WGS sequence"/>
</dbReference>
<evidence type="ECO:0000256" key="1">
    <source>
        <dbReference type="SAM" id="MobiDB-lite"/>
    </source>
</evidence>
<accession>A0A183FS80</accession>
<evidence type="ECO:0000313" key="2">
    <source>
        <dbReference type="EMBL" id="VDO86296.1"/>
    </source>
</evidence>
<evidence type="ECO:0000313" key="4">
    <source>
        <dbReference type="WBParaSite" id="HPBE_0001077101-mRNA-1"/>
    </source>
</evidence>
<accession>A0A3P7YEA4</accession>
<proteinExistence type="predicted"/>
<reference evidence="2 3" key="1">
    <citation type="submission" date="2018-11" db="EMBL/GenBank/DDBJ databases">
        <authorList>
            <consortium name="Pathogen Informatics"/>
        </authorList>
    </citation>
    <scope>NUCLEOTIDE SEQUENCE [LARGE SCALE GENOMIC DNA]</scope>
</reference>
<gene>
    <name evidence="2" type="ORF">HPBE_LOCUS10772</name>
</gene>
<reference evidence="4" key="2">
    <citation type="submission" date="2019-09" db="UniProtKB">
        <authorList>
            <consortium name="WormBaseParasite"/>
        </authorList>
    </citation>
    <scope>IDENTIFICATION</scope>
</reference>
<protein>
    <submittedName>
        <fullName evidence="2 4">Uncharacterized protein</fullName>
    </submittedName>
</protein>
<name>A0A183FS80_HELPZ</name>